<dbReference type="InterPro" id="IPR036770">
    <property type="entry name" value="Ankyrin_rpt-contain_sf"/>
</dbReference>
<evidence type="ECO:0000256" key="2">
    <source>
        <dbReference type="ARBA" id="ARBA00023043"/>
    </source>
</evidence>
<keyword evidence="1" id="KW-0677">Repeat</keyword>
<dbReference type="Gene3D" id="1.25.40.20">
    <property type="entry name" value="Ankyrin repeat-containing domain"/>
    <property type="match status" value="1"/>
</dbReference>
<keyword evidence="5" id="KW-1185">Reference proteome</keyword>
<organism evidence="4 5">
    <name type="scientific">Schizothecium vesticola</name>
    <dbReference type="NCBI Taxonomy" id="314040"/>
    <lineage>
        <taxon>Eukaryota</taxon>
        <taxon>Fungi</taxon>
        <taxon>Dikarya</taxon>
        <taxon>Ascomycota</taxon>
        <taxon>Pezizomycotina</taxon>
        <taxon>Sordariomycetes</taxon>
        <taxon>Sordariomycetidae</taxon>
        <taxon>Sordariales</taxon>
        <taxon>Schizotheciaceae</taxon>
        <taxon>Schizothecium</taxon>
    </lineage>
</organism>
<protein>
    <submittedName>
        <fullName evidence="4">Ankyrin repeat-containing domain protein</fullName>
    </submittedName>
</protein>
<sequence length="347" mass="36926">MPSRSATPLAYRRFSTPARLPLCASRSTYTPLLNAARNGRRDIARLLWERVGPEARFYPSEPGNPAHAGEISCLQVAAAHGYAALGADFLNVWDSWTPDETRRTLVAAAAAWHGDVVALLLDRAAFTADAIQDALAASVGPGNGDDDLMARQHGVVRRLLDAGGDPNGTRRGRPMLLVAASSATCLGALKALLEKGADPNIQDVTSGTTALHQYRRVGRAPSSPATAEVLLRHGASPDLADREGETPVHAIAFAGTLEDLKLYLNYCCDVDAALRGYVDAVELLLNYSLDVNSANNNGWMPLVCALMPTSRKRVSTAVDVANLLLRHGASAGTSTAEKWTPMHALDS</sequence>
<keyword evidence="2 3" id="KW-0040">ANK repeat</keyword>
<dbReference type="PROSITE" id="PS50088">
    <property type="entry name" value="ANK_REPEAT"/>
    <property type="match status" value="2"/>
</dbReference>
<evidence type="ECO:0000256" key="3">
    <source>
        <dbReference type="PROSITE-ProRule" id="PRU00023"/>
    </source>
</evidence>
<proteinExistence type="predicted"/>
<gene>
    <name evidence="4" type="ORF">B0T18DRAFT_386466</name>
</gene>
<dbReference type="PANTHER" id="PTHR24123">
    <property type="entry name" value="ANKYRIN REPEAT-CONTAINING"/>
    <property type="match status" value="1"/>
</dbReference>
<dbReference type="InterPro" id="IPR002110">
    <property type="entry name" value="Ankyrin_rpt"/>
</dbReference>
<name>A0AA40KD92_9PEZI</name>
<dbReference type="PANTHER" id="PTHR24123:SF33">
    <property type="entry name" value="PROTEIN HOS4"/>
    <property type="match status" value="1"/>
</dbReference>
<dbReference type="AlphaFoldDB" id="A0AA40KD92"/>
<feature type="repeat" description="ANK" evidence="3">
    <location>
        <begin position="171"/>
        <end position="204"/>
    </location>
</feature>
<comment type="caution">
    <text evidence="4">The sequence shown here is derived from an EMBL/GenBank/DDBJ whole genome shotgun (WGS) entry which is preliminary data.</text>
</comment>
<reference evidence="4" key="1">
    <citation type="submission" date="2023-06" db="EMBL/GenBank/DDBJ databases">
        <title>Genome-scale phylogeny and comparative genomics of the fungal order Sordariales.</title>
        <authorList>
            <consortium name="Lawrence Berkeley National Laboratory"/>
            <person name="Hensen N."/>
            <person name="Bonometti L."/>
            <person name="Westerberg I."/>
            <person name="Brannstrom I.O."/>
            <person name="Guillou S."/>
            <person name="Cros-Aarteil S."/>
            <person name="Calhoun S."/>
            <person name="Haridas S."/>
            <person name="Kuo A."/>
            <person name="Mondo S."/>
            <person name="Pangilinan J."/>
            <person name="Riley R."/>
            <person name="LaButti K."/>
            <person name="Andreopoulos B."/>
            <person name="Lipzen A."/>
            <person name="Chen C."/>
            <person name="Yanf M."/>
            <person name="Daum C."/>
            <person name="Ng V."/>
            <person name="Clum A."/>
            <person name="Steindorff A."/>
            <person name="Ohm R."/>
            <person name="Martin F."/>
            <person name="Silar P."/>
            <person name="Natvig D."/>
            <person name="Lalanne C."/>
            <person name="Gautier V."/>
            <person name="Ament-velasquez S.L."/>
            <person name="Kruys A."/>
            <person name="Hutchinson M.I."/>
            <person name="Powell A.J."/>
            <person name="Barry K."/>
            <person name="Miller A.N."/>
            <person name="Grigoriev I.V."/>
            <person name="Debuchy R."/>
            <person name="Gladieux P."/>
            <person name="Thoren M.H."/>
            <person name="Johannesson H."/>
        </authorList>
    </citation>
    <scope>NUCLEOTIDE SEQUENCE</scope>
    <source>
        <strain evidence="4">SMH3187-1</strain>
    </source>
</reference>
<dbReference type="InterPro" id="IPR051165">
    <property type="entry name" value="Multifunctional_ANK_Repeat"/>
</dbReference>
<dbReference type="Proteomes" id="UP001172155">
    <property type="component" value="Unassembled WGS sequence"/>
</dbReference>
<dbReference type="SMART" id="SM00248">
    <property type="entry name" value="ANK"/>
    <property type="match status" value="5"/>
</dbReference>
<feature type="repeat" description="ANK" evidence="3">
    <location>
        <begin position="206"/>
        <end position="242"/>
    </location>
</feature>
<evidence type="ECO:0000313" key="5">
    <source>
        <dbReference type="Proteomes" id="UP001172155"/>
    </source>
</evidence>
<dbReference type="Pfam" id="PF13606">
    <property type="entry name" value="Ank_3"/>
    <property type="match status" value="1"/>
</dbReference>
<dbReference type="EMBL" id="JAUKUD010000001">
    <property type="protein sequence ID" value="KAK0754622.1"/>
    <property type="molecule type" value="Genomic_DNA"/>
</dbReference>
<evidence type="ECO:0000256" key="1">
    <source>
        <dbReference type="ARBA" id="ARBA00022737"/>
    </source>
</evidence>
<dbReference type="SUPFAM" id="SSF48403">
    <property type="entry name" value="Ankyrin repeat"/>
    <property type="match status" value="1"/>
</dbReference>
<evidence type="ECO:0000313" key="4">
    <source>
        <dbReference type="EMBL" id="KAK0754622.1"/>
    </source>
</evidence>
<accession>A0AA40KD92</accession>